<gene>
    <name evidence="2" type="ORF">BW900_04555</name>
</gene>
<sequence length="124" mass="14193">MFLAKDVAEWIEHSNLTMMMKVVDQEEKIIIKVPTKKSLGGLQGNTEYTFLTEEGIYEILMLSRKPIAKQWKKKHVLLSYPRRVALLVVLEGDVPLSLLYSVGDKRGCHTRSTVYMRPLKGDIS</sequence>
<evidence type="ECO:0000259" key="1">
    <source>
        <dbReference type="PROSITE" id="PS51750"/>
    </source>
</evidence>
<name>A0A1S9TCQ0_BACMY</name>
<evidence type="ECO:0000313" key="3">
    <source>
        <dbReference type="Proteomes" id="UP000190696"/>
    </source>
</evidence>
<dbReference type="Pfam" id="PF02498">
    <property type="entry name" value="Bro-N"/>
    <property type="match status" value="1"/>
</dbReference>
<organism evidence="2 3">
    <name type="scientific">Bacillus mycoides</name>
    <dbReference type="NCBI Taxonomy" id="1405"/>
    <lineage>
        <taxon>Bacteria</taxon>
        <taxon>Bacillati</taxon>
        <taxon>Bacillota</taxon>
        <taxon>Bacilli</taxon>
        <taxon>Bacillales</taxon>
        <taxon>Bacillaceae</taxon>
        <taxon>Bacillus</taxon>
        <taxon>Bacillus cereus group</taxon>
    </lineage>
</organism>
<dbReference type="AlphaFoldDB" id="A0A1S9TCQ0"/>
<proteinExistence type="predicted"/>
<comment type="caution">
    <text evidence="2">The sequence shown here is derived from an EMBL/GenBank/DDBJ whole genome shotgun (WGS) entry which is preliminary data.</text>
</comment>
<dbReference type="SMART" id="SM01040">
    <property type="entry name" value="Bro-N"/>
    <property type="match status" value="1"/>
</dbReference>
<dbReference type="InterPro" id="IPR003497">
    <property type="entry name" value="BRO_N_domain"/>
</dbReference>
<evidence type="ECO:0000313" key="2">
    <source>
        <dbReference type="EMBL" id="OOR07788.1"/>
    </source>
</evidence>
<reference evidence="2 3" key="1">
    <citation type="submission" date="2017-01" db="EMBL/GenBank/DDBJ databases">
        <title>Bacillus cereus isolates.</title>
        <authorList>
            <person name="Beno S.M."/>
        </authorList>
    </citation>
    <scope>NUCLEOTIDE SEQUENCE [LARGE SCALE GENOMIC DNA]</scope>
    <source>
        <strain evidence="2 3">FSL W7-1108</strain>
    </source>
</reference>
<protein>
    <recommendedName>
        <fullName evidence="1">Bro-N domain-containing protein</fullName>
    </recommendedName>
</protein>
<dbReference type="PROSITE" id="PS51750">
    <property type="entry name" value="BRO_N"/>
    <property type="match status" value="1"/>
</dbReference>
<accession>A0A1S9TCQ0</accession>
<feature type="domain" description="Bro-N" evidence="1">
    <location>
        <begin position="1"/>
        <end position="87"/>
    </location>
</feature>
<dbReference type="EMBL" id="MUAI01000002">
    <property type="protein sequence ID" value="OOR07788.1"/>
    <property type="molecule type" value="Genomic_DNA"/>
</dbReference>
<dbReference type="Proteomes" id="UP000190696">
    <property type="component" value="Unassembled WGS sequence"/>
</dbReference>